<reference evidence="2 3" key="1">
    <citation type="submission" date="2023-04" db="EMBL/GenBank/DDBJ databases">
        <title>A long-awaited taxogenomic arrangement of the family Halomonadaceae.</title>
        <authorList>
            <person name="De La Haba R."/>
            <person name="Chuvochina M."/>
            <person name="Wittouck S."/>
            <person name="Arahal D.R."/>
            <person name="Sanchez-Porro C."/>
            <person name="Hugenholtz P."/>
            <person name="Ventosa A."/>
        </authorList>
    </citation>
    <scope>NUCLEOTIDE SEQUENCE [LARGE SCALE GENOMIC DNA]</scope>
    <source>
        <strain evidence="2 3">DSM 18042</strain>
    </source>
</reference>
<protein>
    <submittedName>
        <fullName evidence="2">Uncharacterized protein</fullName>
    </submittedName>
</protein>
<dbReference type="RefSeq" id="WP_310539774.1">
    <property type="nucleotide sequence ID" value="NZ_JARWAI010000007.1"/>
</dbReference>
<organism evidence="2 3">
    <name type="scientific">Vreelandella gomseomensis</name>
    <dbReference type="NCBI Taxonomy" id="370766"/>
    <lineage>
        <taxon>Bacteria</taxon>
        <taxon>Pseudomonadati</taxon>
        <taxon>Pseudomonadota</taxon>
        <taxon>Gammaproteobacteria</taxon>
        <taxon>Oceanospirillales</taxon>
        <taxon>Halomonadaceae</taxon>
        <taxon>Vreelandella</taxon>
    </lineage>
</organism>
<evidence type="ECO:0000256" key="1">
    <source>
        <dbReference type="SAM" id="MobiDB-lite"/>
    </source>
</evidence>
<keyword evidence="3" id="KW-1185">Reference proteome</keyword>
<comment type="caution">
    <text evidence="2">The sequence shown here is derived from an EMBL/GenBank/DDBJ whole genome shotgun (WGS) entry which is preliminary data.</text>
</comment>
<evidence type="ECO:0000313" key="3">
    <source>
        <dbReference type="Proteomes" id="UP001269267"/>
    </source>
</evidence>
<accession>A0ABU1GDB7</accession>
<sequence>MINVNSYLQQPPTQSTEANASRTRSATKQVDNAGSDKTPEPNLSPLARQLNEAQARADVRDASMDRDALASKAKTITDQLIGRSYHNNKARHDAEVPDTDNPVLLERAKQATDFVNGKGSNPFIGMAPDQLTLIIYDESDAFTVNERRAAWKEQYDQRQEWKKQIVAEIMRESKEKGTIIGGLTKVLEHYENLPPIEQAQYPDFWLASLNSQIAHYGNQDSLSGEGRKSLLELMEPAGLRDNLEGFLQQVNEEQQG</sequence>
<proteinExistence type="predicted"/>
<feature type="compositionally biased region" description="Polar residues" evidence="1">
    <location>
        <begin position="1"/>
        <end position="32"/>
    </location>
</feature>
<gene>
    <name evidence="2" type="ORF">QC815_11185</name>
</gene>
<dbReference type="EMBL" id="JARWAI010000007">
    <property type="protein sequence ID" value="MDR5875485.1"/>
    <property type="molecule type" value="Genomic_DNA"/>
</dbReference>
<name>A0ABU1GDB7_9GAMM</name>
<dbReference type="Proteomes" id="UP001269267">
    <property type="component" value="Unassembled WGS sequence"/>
</dbReference>
<feature type="region of interest" description="Disordered" evidence="1">
    <location>
        <begin position="1"/>
        <end position="46"/>
    </location>
</feature>
<evidence type="ECO:0000313" key="2">
    <source>
        <dbReference type="EMBL" id="MDR5875485.1"/>
    </source>
</evidence>